<dbReference type="InterPro" id="IPR002220">
    <property type="entry name" value="DapA-like"/>
</dbReference>
<proteinExistence type="inferred from homology"/>
<evidence type="ECO:0000256" key="5">
    <source>
        <dbReference type="SAM" id="Coils"/>
    </source>
</evidence>
<dbReference type="Gene3D" id="3.20.20.70">
    <property type="entry name" value="Aldolase class I"/>
    <property type="match status" value="1"/>
</dbReference>
<name>A0A9D2N0Q1_9FIRM</name>
<dbReference type="PIRSF" id="PIRSF001365">
    <property type="entry name" value="DHDPS"/>
    <property type="match status" value="1"/>
</dbReference>
<dbReference type="GO" id="GO:0019262">
    <property type="term" value="P:N-acetylneuraminate catabolic process"/>
    <property type="evidence" value="ECO:0007669"/>
    <property type="project" value="TreeGrafter"/>
</dbReference>
<dbReference type="Pfam" id="PF00701">
    <property type="entry name" value="DHDPS"/>
    <property type="match status" value="1"/>
</dbReference>
<evidence type="ECO:0000256" key="1">
    <source>
        <dbReference type="ARBA" id="ARBA00023239"/>
    </source>
</evidence>
<evidence type="ECO:0000313" key="6">
    <source>
        <dbReference type="EMBL" id="HJC06267.1"/>
    </source>
</evidence>
<feature type="active site" description="Proton donor/acceptor" evidence="3">
    <location>
        <position position="140"/>
    </location>
</feature>
<dbReference type="CDD" id="cd00408">
    <property type="entry name" value="DHDPS-like"/>
    <property type="match status" value="1"/>
</dbReference>
<keyword evidence="5" id="KW-0175">Coiled coil</keyword>
<dbReference type="SUPFAM" id="SSF51569">
    <property type="entry name" value="Aldolase"/>
    <property type="match status" value="1"/>
</dbReference>
<feature type="coiled-coil region" evidence="5">
    <location>
        <begin position="276"/>
        <end position="303"/>
    </location>
</feature>
<comment type="similarity">
    <text evidence="2">Belongs to the DapA family.</text>
</comment>
<evidence type="ECO:0000256" key="4">
    <source>
        <dbReference type="PIRSR" id="PIRSR001365-2"/>
    </source>
</evidence>
<dbReference type="PANTHER" id="PTHR42849:SF1">
    <property type="entry name" value="N-ACETYLNEURAMINATE LYASE"/>
    <property type="match status" value="1"/>
</dbReference>
<dbReference type="GO" id="GO:0008747">
    <property type="term" value="F:N-acetylneuraminate lyase activity"/>
    <property type="evidence" value="ECO:0007669"/>
    <property type="project" value="TreeGrafter"/>
</dbReference>
<evidence type="ECO:0000256" key="2">
    <source>
        <dbReference type="PIRNR" id="PIRNR001365"/>
    </source>
</evidence>
<gene>
    <name evidence="6" type="ORF">H9704_08960</name>
</gene>
<protein>
    <submittedName>
        <fullName evidence="6">Dihydrodipicolinate synthase family protein</fullName>
    </submittedName>
</protein>
<organism evidence="6 7">
    <name type="scientific">Candidatus Enterocloster excrementipullorum</name>
    <dbReference type="NCBI Taxonomy" id="2838559"/>
    <lineage>
        <taxon>Bacteria</taxon>
        <taxon>Bacillati</taxon>
        <taxon>Bacillota</taxon>
        <taxon>Clostridia</taxon>
        <taxon>Lachnospirales</taxon>
        <taxon>Lachnospiraceae</taxon>
        <taxon>Enterocloster</taxon>
    </lineage>
</organism>
<feature type="binding site" evidence="4">
    <location>
        <position position="208"/>
    </location>
    <ligand>
        <name>pyruvate</name>
        <dbReference type="ChEBI" id="CHEBI:15361"/>
    </ligand>
</feature>
<dbReference type="PANTHER" id="PTHR42849">
    <property type="entry name" value="N-ACETYLNEURAMINATE LYASE"/>
    <property type="match status" value="1"/>
</dbReference>
<dbReference type="Proteomes" id="UP000823910">
    <property type="component" value="Unassembled WGS sequence"/>
</dbReference>
<feature type="active site" description="Schiff-base intermediate with substrate" evidence="3">
    <location>
        <position position="166"/>
    </location>
</feature>
<dbReference type="InterPro" id="IPR013785">
    <property type="entry name" value="Aldolase_TIM"/>
</dbReference>
<dbReference type="AlphaFoldDB" id="A0A9D2N0Q1"/>
<dbReference type="EMBL" id="DWWT01000042">
    <property type="protein sequence ID" value="HJC06267.1"/>
    <property type="molecule type" value="Genomic_DNA"/>
</dbReference>
<comment type="caution">
    <text evidence="6">The sequence shown here is derived from an EMBL/GenBank/DDBJ whole genome shotgun (WGS) entry which is preliminary data.</text>
</comment>
<keyword evidence="1 2" id="KW-0456">Lyase</keyword>
<reference evidence="6" key="1">
    <citation type="journal article" date="2021" name="PeerJ">
        <title>Extensive microbial diversity within the chicken gut microbiome revealed by metagenomics and culture.</title>
        <authorList>
            <person name="Gilroy R."/>
            <person name="Ravi A."/>
            <person name="Getino M."/>
            <person name="Pursley I."/>
            <person name="Horton D.L."/>
            <person name="Alikhan N.F."/>
            <person name="Baker D."/>
            <person name="Gharbi K."/>
            <person name="Hall N."/>
            <person name="Watson M."/>
            <person name="Adriaenssens E.M."/>
            <person name="Foster-Nyarko E."/>
            <person name="Jarju S."/>
            <person name="Secka A."/>
            <person name="Antonio M."/>
            <person name="Oren A."/>
            <person name="Chaudhuri R.R."/>
            <person name="La Ragione R."/>
            <person name="Hildebrand F."/>
            <person name="Pallen M.J."/>
        </authorList>
    </citation>
    <scope>NUCLEOTIDE SEQUENCE</scope>
    <source>
        <strain evidence="6">CHK180-15479</strain>
    </source>
</reference>
<accession>A0A9D2N0Q1</accession>
<dbReference type="GO" id="GO:0005829">
    <property type="term" value="C:cytosol"/>
    <property type="evidence" value="ECO:0007669"/>
    <property type="project" value="TreeGrafter"/>
</dbReference>
<reference evidence="6" key="2">
    <citation type="submission" date="2021-04" db="EMBL/GenBank/DDBJ databases">
        <authorList>
            <person name="Gilroy R."/>
        </authorList>
    </citation>
    <scope>NUCLEOTIDE SEQUENCE</scope>
    <source>
        <strain evidence="6">CHK180-15479</strain>
    </source>
</reference>
<dbReference type="PRINTS" id="PR00146">
    <property type="entry name" value="DHPICSNTHASE"/>
</dbReference>
<sequence>MAKYDITQIKGVIPALLTFFDGQENLDDACTRDMLDFMMEKGADGFYLTGSTGACFTMTMEERMHVVETVINHVNGRKPIIVHVGDIGTKKSIELAKQAEKAGADAISSVPPFYWRFSKDDIFHYYKDISESVSIPMVVYNIVLAGIMDRDLICRIASLENVRGLKYTARDHDEMGYLKEILGKDFMIYSGCDEMGFSGLCSGADGLIGSFYNVIPDVYKGIEAAVKASDIKKGMRLQKMADEFIFACLKYDFPSVLHNVMCWRGLSAGHTRRPFRNYADSELDGLKKELAAIREKYGAEELADFHF</sequence>
<evidence type="ECO:0000313" key="7">
    <source>
        <dbReference type="Proteomes" id="UP000823910"/>
    </source>
</evidence>
<evidence type="ECO:0000256" key="3">
    <source>
        <dbReference type="PIRSR" id="PIRSR001365-1"/>
    </source>
</evidence>
<feature type="binding site" evidence="4">
    <location>
        <position position="52"/>
    </location>
    <ligand>
        <name>pyruvate</name>
        <dbReference type="ChEBI" id="CHEBI:15361"/>
    </ligand>
</feature>
<dbReference type="SMART" id="SM01130">
    <property type="entry name" value="DHDPS"/>
    <property type="match status" value="1"/>
</dbReference>